<proteinExistence type="predicted"/>
<dbReference type="Pfam" id="PF11112">
    <property type="entry name" value="PyocinActivator"/>
    <property type="match status" value="1"/>
</dbReference>
<comment type="caution">
    <text evidence="1">The sequence shown here is derived from an EMBL/GenBank/DDBJ whole genome shotgun (WGS) entry which is preliminary data.</text>
</comment>
<dbReference type="InterPro" id="IPR020518">
    <property type="entry name" value="Tscrpt_reg_PrtN"/>
</dbReference>
<dbReference type="RefSeq" id="WP_024895389.1">
    <property type="nucleotide sequence ID" value="NZ_JAAOMP010000171.1"/>
</dbReference>
<keyword evidence="2" id="KW-1185">Reference proteome</keyword>
<dbReference type="EMBL" id="JAAOMP010000171">
    <property type="protein sequence ID" value="MBU2761672.1"/>
    <property type="molecule type" value="Genomic_DNA"/>
</dbReference>
<evidence type="ECO:0000313" key="1">
    <source>
        <dbReference type="EMBL" id="MBU2761672.1"/>
    </source>
</evidence>
<evidence type="ECO:0008006" key="3">
    <source>
        <dbReference type="Google" id="ProtNLM"/>
    </source>
</evidence>
<name>A0ABS6A2E0_9PROT</name>
<dbReference type="Proteomes" id="UP000755654">
    <property type="component" value="Unassembled WGS sequence"/>
</dbReference>
<protein>
    <recommendedName>
        <fullName evidence="3">Pyocin activator protein PrtN</fullName>
    </recommendedName>
</protein>
<gene>
    <name evidence="1" type="ORF">HAP95_16195</name>
</gene>
<accession>A0ABS6A2E0</accession>
<organism evidence="1 2">
    <name type="scientific">Acidithiobacillus sulfurivorans</name>
    <dbReference type="NCBI Taxonomy" id="1958756"/>
    <lineage>
        <taxon>Bacteria</taxon>
        <taxon>Pseudomonadati</taxon>
        <taxon>Pseudomonadota</taxon>
        <taxon>Acidithiobacillia</taxon>
        <taxon>Acidithiobacillales</taxon>
        <taxon>Acidithiobacillaceae</taxon>
        <taxon>Acidithiobacillus</taxon>
    </lineage>
</organism>
<reference evidence="1 2" key="1">
    <citation type="journal article" date="2021" name="ISME J.">
        <title>Genomic evolution of the class Acidithiobacillia: deep-branching Proteobacteria living in extreme acidic conditions.</title>
        <authorList>
            <person name="Moya-Beltran A."/>
            <person name="Beard S."/>
            <person name="Rojas-Villalobos C."/>
            <person name="Issotta F."/>
            <person name="Gallardo Y."/>
            <person name="Ulloa R."/>
            <person name="Giaveno A."/>
            <person name="Degli Esposti M."/>
            <person name="Johnson D.B."/>
            <person name="Quatrini R."/>
        </authorList>
    </citation>
    <scope>NUCLEOTIDE SEQUENCE [LARGE SCALE GENOMIC DNA]</scope>
    <source>
        <strain evidence="1 2">RW2</strain>
    </source>
</reference>
<sequence length="100" mass="11395">MNTVFLLMAEYGQADIPLEVLASKYLGMSRKESAMRAVRGELPFPAFRLGSQKSPWMVRVTDLAEYLDTARKKSIEDWEARQSAQHSAGFSQDYRYKGDV</sequence>
<evidence type="ECO:0000313" key="2">
    <source>
        <dbReference type="Proteomes" id="UP000755654"/>
    </source>
</evidence>